<feature type="transmembrane region" description="Helical" evidence="1">
    <location>
        <begin position="110"/>
        <end position="131"/>
    </location>
</feature>
<dbReference type="Pfam" id="PF09997">
    <property type="entry name" value="DUF2238"/>
    <property type="match status" value="1"/>
</dbReference>
<dbReference type="InterPro" id="IPR014509">
    <property type="entry name" value="YjdF-like"/>
</dbReference>
<keyword evidence="1" id="KW-0472">Membrane</keyword>
<protein>
    <recommendedName>
        <fullName evidence="4">Integral membrane protein</fullName>
    </recommendedName>
</protein>
<gene>
    <name evidence="2" type="ORF">JQM67_08235</name>
</gene>
<accession>A0ABS9CNF4</accession>
<reference evidence="2 3" key="1">
    <citation type="submission" date="2020-12" db="EMBL/GenBank/DDBJ databases">
        <title>Whole genome sequences of gut porcine anaerobes.</title>
        <authorList>
            <person name="Kubasova T."/>
            <person name="Jahodarova E."/>
            <person name="Rychlik I."/>
        </authorList>
    </citation>
    <scope>NUCLEOTIDE SEQUENCE [LARGE SCALE GENOMIC DNA]</scope>
    <source>
        <strain evidence="2 3">An867</strain>
    </source>
</reference>
<dbReference type="Proteomes" id="UP001299220">
    <property type="component" value="Unassembled WGS sequence"/>
</dbReference>
<comment type="caution">
    <text evidence="2">The sequence shown here is derived from an EMBL/GenBank/DDBJ whole genome shotgun (WGS) entry which is preliminary data.</text>
</comment>
<proteinExistence type="predicted"/>
<feature type="transmembrane region" description="Helical" evidence="1">
    <location>
        <begin position="199"/>
        <end position="217"/>
    </location>
</feature>
<keyword evidence="3" id="KW-1185">Reference proteome</keyword>
<keyword evidence="1" id="KW-1133">Transmembrane helix</keyword>
<feature type="transmembrane region" description="Helical" evidence="1">
    <location>
        <begin position="50"/>
        <end position="69"/>
    </location>
</feature>
<evidence type="ECO:0000313" key="3">
    <source>
        <dbReference type="Proteomes" id="UP001299220"/>
    </source>
</evidence>
<feature type="transmembrane region" description="Helical" evidence="1">
    <location>
        <begin position="143"/>
        <end position="163"/>
    </location>
</feature>
<keyword evidence="1" id="KW-0812">Transmembrane</keyword>
<dbReference type="EMBL" id="JAFBIT010000002">
    <property type="protein sequence ID" value="MCF2652589.1"/>
    <property type="molecule type" value="Genomic_DNA"/>
</dbReference>
<feature type="transmembrane region" description="Helical" evidence="1">
    <location>
        <begin position="12"/>
        <end position="30"/>
    </location>
</feature>
<organism evidence="2 3">
    <name type="scientific">Anaeromassilibacillus senegalensis</name>
    <dbReference type="NCBI Taxonomy" id="1673717"/>
    <lineage>
        <taxon>Bacteria</taxon>
        <taxon>Bacillati</taxon>
        <taxon>Bacillota</taxon>
        <taxon>Clostridia</taxon>
        <taxon>Eubacteriales</taxon>
        <taxon>Acutalibacteraceae</taxon>
        <taxon>Anaeromassilibacillus</taxon>
    </lineage>
</organism>
<evidence type="ECO:0000313" key="2">
    <source>
        <dbReference type="EMBL" id="MCF2652589.1"/>
    </source>
</evidence>
<sequence>MARKKKRNWAKLFVIVVLISFIAPLGYLVWRIATGGMTDGVGRSRQDYVLMLLQCLLGIAAILVPARLMRRWDVEIPRVMFLMYIAFLYCAIFLGEVRSFYYNVPHWDTILHTFSGAMLGALGFSMIAIFNNTERIPLNLSPMFIAMFAFCFALALGGVWEIYEFTMDAVFGTNMQKFALDDGTLLVGQAALSDTMKDIIVDAIGALVMSVVGYISLKYKKGWVEKLMIRIGRKESDAEKETGKGESE</sequence>
<evidence type="ECO:0000256" key="1">
    <source>
        <dbReference type="SAM" id="Phobius"/>
    </source>
</evidence>
<name>A0ABS9CNF4_9FIRM</name>
<evidence type="ECO:0008006" key="4">
    <source>
        <dbReference type="Google" id="ProtNLM"/>
    </source>
</evidence>
<dbReference type="RefSeq" id="WP_235323623.1">
    <property type="nucleotide sequence ID" value="NZ_JAFBIT010000002.1"/>
</dbReference>
<feature type="transmembrane region" description="Helical" evidence="1">
    <location>
        <begin position="81"/>
        <end position="104"/>
    </location>
</feature>